<reference evidence="2 3" key="1">
    <citation type="submission" date="2013-11" db="EMBL/GenBank/DDBJ databases">
        <title>Opisthorchis viverrini - life in the bile duct.</title>
        <authorList>
            <person name="Young N.D."/>
            <person name="Nagarajan N."/>
            <person name="Lin S.J."/>
            <person name="Korhonen P.K."/>
            <person name="Jex A.R."/>
            <person name="Hall R.S."/>
            <person name="Safavi-Hemami H."/>
            <person name="Kaewkong W."/>
            <person name="Bertrand D."/>
            <person name="Gao S."/>
            <person name="Seet Q."/>
            <person name="Wongkham S."/>
            <person name="Teh B.T."/>
            <person name="Wongkham C."/>
            <person name="Intapan P.M."/>
            <person name="Maleewong W."/>
            <person name="Yang X."/>
            <person name="Hu M."/>
            <person name="Wang Z."/>
            <person name="Hofmann A."/>
            <person name="Sternberg P.W."/>
            <person name="Tan P."/>
            <person name="Wang J."/>
            <person name="Gasser R.B."/>
        </authorList>
    </citation>
    <scope>NUCLEOTIDE SEQUENCE [LARGE SCALE GENOMIC DNA]</scope>
</reference>
<evidence type="ECO:0000256" key="1">
    <source>
        <dbReference type="SAM" id="MobiDB-lite"/>
    </source>
</evidence>
<dbReference type="GeneID" id="20323881"/>
<dbReference type="EMBL" id="KL596918">
    <property type="protein sequence ID" value="KER22116.1"/>
    <property type="molecule type" value="Genomic_DNA"/>
</dbReference>
<feature type="region of interest" description="Disordered" evidence="1">
    <location>
        <begin position="1"/>
        <end position="22"/>
    </location>
</feature>
<dbReference type="KEGG" id="ovi:T265_09713"/>
<dbReference type="RefSeq" id="XP_009174138.1">
    <property type="nucleotide sequence ID" value="XM_009175874.1"/>
</dbReference>
<sequence>MVAENSSAAHNRFRPSWGLSSRRSPRVSNNLMFYLNPDFTRSYRIKSIFPGTIYERSQSGLATTGLNSQVKTLLENTNIINYQILPNNYQILFRSYIITGRRGGIHPLKPALTMSPRLVMKRLQSNCQARRTDQQPNSAPELPTFHNIANTNINHYHEVSTSKENSFTSCKVSPLEKLPPRGQATLDIMAPEDFVSGKYSDCQMNPTACPKTPGSLRRSHPEGSSVGRSTTVCAVLLHGGETWPLRTDDVRRLQVFDHRCLRSVAG</sequence>
<name>A0A074Z4V8_OPIVI</name>
<keyword evidence="3" id="KW-1185">Reference proteome</keyword>
<dbReference type="CTD" id="20323881"/>
<protein>
    <submittedName>
        <fullName evidence="2">Uncharacterized protein</fullName>
    </submittedName>
</protein>
<dbReference type="AlphaFoldDB" id="A0A074Z4V8"/>
<evidence type="ECO:0000313" key="3">
    <source>
        <dbReference type="Proteomes" id="UP000054324"/>
    </source>
</evidence>
<dbReference type="Proteomes" id="UP000054324">
    <property type="component" value="Unassembled WGS sequence"/>
</dbReference>
<organism evidence="2 3">
    <name type="scientific">Opisthorchis viverrini</name>
    <name type="common">Southeast Asian liver fluke</name>
    <dbReference type="NCBI Taxonomy" id="6198"/>
    <lineage>
        <taxon>Eukaryota</taxon>
        <taxon>Metazoa</taxon>
        <taxon>Spiralia</taxon>
        <taxon>Lophotrochozoa</taxon>
        <taxon>Platyhelminthes</taxon>
        <taxon>Trematoda</taxon>
        <taxon>Digenea</taxon>
        <taxon>Opisthorchiida</taxon>
        <taxon>Opisthorchiata</taxon>
        <taxon>Opisthorchiidae</taxon>
        <taxon>Opisthorchis</taxon>
    </lineage>
</organism>
<gene>
    <name evidence="2" type="ORF">T265_09713</name>
</gene>
<proteinExistence type="predicted"/>
<accession>A0A074Z4V8</accession>
<evidence type="ECO:0000313" key="2">
    <source>
        <dbReference type="EMBL" id="KER22116.1"/>
    </source>
</evidence>
<dbReference type="OrthoDB" id="6279956at2759"/>